<reference evidence="2 3" key="1">
    <citation type="journal article" date="2018" name="PLoS Genet.">
        <title>Population sequencing reveals clonal diversity and ancestral inbreeding in the grapevine cultivar Chardonnay.</title>
        <authorList>
            <person name="Roach M.J."/>
            <person name="Johnson D.L."/>
            <person name="Bohlmann J."/>
            <person name="van Vuuren H.J."/>
            <person name="Jones S.J."/>
            <person name="Pretorius I.S."/>
            <person name="Schmidt S.A."/>
            <person name="Borneman A.R."/>
        </authorList>
    </citation>
    <scope>NUCLEOTIDE SEQUENCE [LARGE SCALE GENOMIC DNA]</scope>
    <source>
        <strain evidence="3">cv. Chardonnay</strain>
        <tissue evidence="2">Leaf</tissue>
    </source>
</reference>
<dbReference type="Proteomes" id="UP000288805">
    <property type="component" value="Unassembled WGS sequence"/>
</dbReference>
<feature type="signal peptide" evidence="1">
    <location>
        <begin position="1"/>
        <end position="18"/>
    </location>
</feature>
<evidence type="ECO:0000256" key="1">
    <source>
        <dbReference type="SAM" id="SignalP"/>
    </source>
</evidence>
<keyword evidence="1" id="KW-0732">Signal</keyword>
<proteinExistence type="predicted"/>
<name>A0A438JNK5_VITVI</name>
<sequence length="70" mass="7748">MLLGCCCLIWGMTPFVFGPQFETLESLDASALETPFTEEEVFDALLGCMGIKPRSQMVSLWPFDNLLGIS</sequence>
<gene>
    <name evidence="2" type="ORF">CK203_017071</name>
</gene>
<dbReference type="EMBL" id="QGNW01000034">
    <property type="protein sequence ID" value="RVX10512.1"/>
    <property type="molecule type" value="Genomic_DNA"/>
</dbReference>
<evidence type="ECO:0000313" key="2">
    <source>
        <dbReference type="EMBL" id="RVX10512.1"/>
    </source>
</evidence>
<evidence type="ECO:0000313" key="3">
    <source>
        <dbReference type="Proteomes" id="UP000288805"/>
    </source>
</evidence>
<accession>A0A438JNK5</accession>
<feature type="chain" id="PRO_5019409008" evidence="1">
    <location>
        <begin position="19"/>
        <end position="70"/>
    </location>
</feature>
<comment type="caution">
    <text evidence="2">The sequence shown here is derived from an EMBL/GenBank/DDBJ whole genome shotgun (WGS) entry which is preliminary data.</text>
</comment>
<organism evidence="2 3">
    <name type="scientific">Vitis vinifera</name>
    <name type="common">Grape</name>
    <dbReference type="NCBI Taxonomy" id="29760"/>
    <lineage>
        <taxon>Eukaryota</taxon>
        <taxon>Viridiplantae</taxon>
        <taxon>Streptophyta</taxon>
        <taxon>Embryophyta</taxon>
        <taxon>Tracheophyta</taxon>
        <taxon>Spermatophyta</taxon>
        <taxon>Magnoliopsida</taxon>
        <taxon>eudicotyledons</taxon>
        <taxon>Gunneridae</taxon>
        <taxon>Pentapetalae</taxon>
        <taxon>rosids</taxon>
        <taxon>Vitales</taxon>
        <taxon>Vitaceae</taxon>
        <taxon>Viteae</taxon>
        <taxon>Vitis</taxon>
    </lineage>
</organism>
<protein>
    <submittedName>
        <fullName evidence="2">Uncharacterized protein</fullName>
    </submittedName>
</protein>
<dbReference type="AlphaFoldDB" id="A0A438JNK5"/>